<feature type="chain" id="PRO_5046521948" description="DUF1552 domain-containing protein" evidence="1">
    <location>
        <begin position="36"/>
        <end position="455"/>
    </location>
</feature>
<protein>
    <recommendedName>
        <fullName evidence="4">DUF1552 domain-containing protein</fullName>
    </recommendedName>
</protein>
<gene>
    <name evidence="2" type="ORF">LzC2_10370</name>
</gene>
<keyword evidence="1" id="KW-0732">Signal</keyword>
<comment type="caution">
    <text evidence="2">The sequence shown here is derived from an EMBL/GenBank/DDBJ whole genome shotgun (WGS) entry which is preliminary data.</text>
</comment>
<dbReference type="PROSITE" id="PS51318">
    <property type="entry name" value="TAT"/>
    <property type="match status" value="1"/>
</dbReference>
<evidence type="ECO:0000313" key="2">
    <source>
        <dbReference type="EMBL" id="NNJ24975.1"/>
    </source>
</evidence>
<dbReference type="EMBL" id="WTPX01000021">
    <property type="protein sequence ID" value="NNJ24975.1"/>
    <property type="molecule type" value="Genomic_DNA"/>
</dbReference>
<dbReference type="Pfam" id="PF07586">
    <property type="entry name" value="HXXSHH"/>
    <property type="match status" value="1"/>
</dbReference>
<reference evidence="2 3" key="1">
    <citation type="journal article" date="2020" name="Syst. Appl. Microbiol.">
        <title>Alienimonas chondri sp. nov., a novel planctomycete isolated from the biofilm of the red alga Chondrus crispus.</title>
        <authorList>
            <person name="Vitorino I."/>
            <person name="Albuquerque L."/>
            <person name="Wiegand S."/>
            <person name="Kallscheuer N."/>
            <person name="da Costa M.S."/>
            <person name="Lobo-da-Cunha A."/>
            <person name="Jogler C."/>
            <person name="Lage O.M."/>
        </authorList>
    </citation>
    <scope>NUCLEOTIDE SEQUENCE [LARGE SCALE GENOMIC DNA]</scope>
    <source>
        <strain evidence="2 3">LzC2</strain>
    </source>
</reference>
<dbReference type="InterPro" id="IPR011447">
    <property type="entry name" value="DUF1552"/>
</dbReference>
<name>A0ABX1VAK3_9PLAN</name>
<keyword evidence="3" id="KW-1185">Reference proteome</keyword>
<sequence length="455" mass="48921">MSFVPRRALPRRTFLRGAGAALSLPLLDAMVPALTAVERTPAAPAKLRRLGYVYMPMGCAPEAWKPAGGLTPGGDPLGALPSTLEPLEAVKDRVTAIGNLELRNAYPGTHATSNAAFLSAAKAKRTESADYHLGTTADQIAARQLGVDTRLPSLELAMDLMSMVGQCDNGYACVYQNNLAWSSPTTPLPAEAHPRLVFETLFGEGGTPAQRRADLSNRASLLDSVTDEFARLSRTLGAADRTRVSGYLESVREVERRIQQAEAETRDNPLPDLDRPVGVPAKYADHAKLMFDLQALALRGDITRVVTFQLARETSNRTYPEVGVDDPHHPLTHHGNDPAKVAKVAKINRFHVGLFADFLKTLRDTPEAGGSLLDHSLYLYGSGMGNPNVHDHVDLPILVAGGAAGNMRGGRHIRYAEPTPLANLHLTLLNKVGVNQSAFADSDGEVADLFDPLGV</sequence>
<evidence type="ECO:0008006" key="4">
    <source>
        <dbReference type="Google" id="ProtNLM"/>
    </source>
</evidence>
<accession>A0ABX1VAK3</accession>
<organism evidence="2 3">
    <name type="scientific">Alienimonas chondri</name>
    <dbReference type="NCBI Taxonomy" id="2681879"/>
    <lineage>
        <taxon>Bacteria</taxon>
        <taxon>Pseudomonadati</taxon>
        <taxon>Planctomycetota</taxon>
        <taxon>Planctomycetia</taxon>
        <taxon>Planctomycetales</taxon>
        <taxon>Planctomycetaceae</taxon>
        <taxon>Alienimonas</taxon>
    </lineage>
</organism>
<evidence type="ECO:0000256" key="1">
    <source>
        <dbReference type="SAM" id="SignalP"/>
    </source>
</evidence>
<evidence type="ECO:0000313" key="3">
    <source>
        <dbReference type="Proteomes" id="UP000609651"/>
    </source>
</evidence>
<dbReference type="RefSeq" id="WP_171184489.1">
    <property type="nucleotide sequence ID" value="NZ_WTPX01000021.1"/>
</dbReference>
<feature type="signal peptide" evidence="1">
    <location>
        <begin position="1"/>
        <end position="35"/>
    </location>
</feature>
<dbReference type="Proteomes" id="UP000609651">
    <property type="component" value="Unassembled WGS sequence"/>
</dbReference>
<proteinExistence type="predicted"/>
<dbReference type="InterPro" id="IPR006311">
    <property type="entry name" value="TAT_signal"/>
</dbReference>